<dbReference type="GO" id="GO:0006749">
    <property type="term" value="P:glutathione metabolic process"/>
    <property type="evidence" value="ECO:0007669"/>
    <property type="project" value="TreeGrafter"/>
</dbReference>
<evidence type="ECO:0000259" key="1">
    <source>
        <dbReference type="PROSITE" id="PS50404"/>
    </source>
</evidence>
<dbReference type="PROSITE" id="PS50404">
    <property type="entry name" value="GST_NTER"/>
    <property type="match status" value="1"/>
</dbReference>
<dbReference type="Pfam" id="PF14497">
    <property type="entry name" value="GST_C_3"/>
    <property type="match status" value="1"/>
</dbReference>
<dbReference type="InterPro" id="IPR004046">
    <property type="entry name" value="GST_C"/>
</dbReference>
<dbReference type="Gene3D" id="1.20.1050.10">
    <property type="match status" value="1"/>
</dbReference>
<accession>A0A165F917</accession>
<dbReference type="InParanoid" id="A0A165F917"/>
<dbReference type="Pfam" id="PF02798">
    <property type="entry name" value="GST_N"/>
    <property type="match status" value="1"/>
</dbReference>
<dbReference type="STRING" id="1314781.A0A165F917"/>
<dbReference type="InterPro" id="IPR036282">
    <property type="entry name" value="Glutathione-S-Trfase_C_sf"/>
</dbReference>
<proteinExistence type="predicted"/>
<reference evidence="2 3" key="1">
    <citation type="journal article" date="2016" name="Mol. Biol. Evol.">
        <title>Comparative Genomics of Early-Diverging Mushroom-Forming Fungi Provides Insights into the Origins of Lignocellulose Decay Capabilities.</title>
        <authorList>
            <person name="Nagy L.G."/>
            <person name="Riley R."/>
            <person name="Tritt A."/>
            <person name="Adam C."/>
            <person name="Daum C."/>
            <person name="Floudas D."/>
            <person name="Sun H."/>
            <person name="Yadav J.S."/>
            <person name="Pangilinan J."/>
            <person name="Larsson K.H."/>
            <person name="Matsuura K."/>
            <person name="Barry K."/>
            <person name="Labutti K."/>
            <person name="Kuo R."/>
            <person name="Ohm R.A."/>
            <person name="Bhattacharya S.S."/>
            <person name="Shirouzu T."/>
            <person name="Yoshinaga Y."/>
            <person name="Martin F.M."/>
            <person name="Grigoriev I.V."/>
            <person name="Hibbett D.S."/>
        </authorList>
    </citation>
    <scope>NUCLEOTIDE SEQUENCE [LARGE SCALE GENOMIC DNA]</scope>
    <source>
        <strain evidence="2 3">HHB12029</strain>
    </source>
</reference>
<keyword evidence="3" id="KW-1185">Reference proteome</keyword>
<dbReference type="AlphaFoldDB" id="A0A165F917"/>
<dbReference type="SFLD" id="SFLDS00019">
    <property type="entry name" value="Glutathione_Transferase_(cytos"/>
    <property type="match status" value="1"/>
</dbReference>
<protein>
    <recommendedName>
        <fullName evidence="1">GST N-terminal domain-containing protein</fullName>
    </recommendedName>
</protein>
<dbReference type="InterPro" id="IPR004045">
    <property type="entry name" value="Glutathione_S-Trfase_N"/>
</dbReference>
<evidence type="ECO:0000313" key="2">
    <source>
        <dbReference type="EMBL" id="KZV88605.1"/>
    </source>
</evidence>
<dbReference type="InterPro" id="IPR036249">
    <property type="entry name" value="Thioredoxin-like_sf"/>
</dbReference>
<dbReference type="SUPFAM" id="SSF47616">
    <property type="entry name" value="GST C-terminal domain-like"/>
    <property type="match status" value="1"/>
</dbReference>
<feature type="domain" description="GST N-terminal" evidence="1">
    <location>
        <begin position="2"/>
        <end position="84"/>
    </location>
</feature>
<dbReference type="GO" id="GO:0004364">
    <property type="term" value="F:glutathione transferase activity"/>
    <property type="evidence" value="ECO:0007669"/>
    <property type="project" value="TreeGrafter"/>
</dbReference>
<dbReference type="SUPFAM" id="SSF52833">
    <property type="entry name" value="Thioredoxin-like"/>
    <property type="match status" value="1"/>
</dbReference>
<dbReference type="EMBL" id="KV426096">
    <property type="protein sequence ID" value="KZV88605.1"/>
    <property type="molecule type" value="Genomic_DNA"/>
</dbReference>
<organism evidence="2 3">
    <name type="scientific">Exidia glandulosa HHB12029</name>
    <dbReference type="NCBI Taxonomy" id="1314781"/>
    <lineage>
        <taxon>Eukaryota</taxon>
        <taxon>Fungi</taxon>
        <taxon>Dikarya</taxon>
        <taxon>Basidiomycota</taxon>
        <taxon>Agaricomycotina</taxon>
        <taxon>Agaricomycetes</taxon>
        <taxon>Auriculariales</taxon>
        <taxon>Exidiaceae</taxon>
        <taxon>Exidia</taxon>
    </lineage>
</organism>
<sequence>MASYEVHYFEAPARAVLMRMLLDVSGASYKNVFVKREDWPALKPTMAFGVVPKLVVIEADGSRKELFESPAIEEYLAEALGFMPGPGPFERAEALSVVSSLREIEDKIRAPFFLPTVEERKAAYEKLAAETLPPLFKYHERFVRGDFYFGDKPTIADFKLYQLALIFAELYGDINPLKVHASDLKALSRIIDSLAAGKAGDYAKHRHAFGKFKWLPAEWKWGM</sequence>
<evidence type="ECO:0000313" key="3">
    <source>
        <dbReference type="Proteomes" id="UP000077266"/>
    </source>
</evidence>
<gene>
    <name evidence="2" type="ORF">EXIGLDRAFT_772579</name>
</gene>
<dbReference type="InterPro" id="IPR050213">
    <property type="entry name" value="GST_superfamily"/>
</dbReference>
<dbReference type="InterPro" id="IPR040079">
    <property type="entry name" value="Glutathione_S-Trfase"/>
</dbReference>
<dbReference type="Proteomes" id="UP000077266">
    <property type="component" value="Unassembled WGS sequence"/>
</dbReference>
<dbReference type="PANTHER" id="PTHR11571:SF150">
    <property type="entry name" value="GLUTATHIONE S-TRANSFERASE"/>
    <property type="match status" value="1"/>
</dbReference>
<dbReference type="OrthoDB" id="414243at2759"/>
<dbReference type="PANTHER" id="PTHR11571">
    <property type="entry name" value="GLUTATHIONE S-TRANSFERASE"/>
    <property type="match status" value="1"/>
</dbReference>
<dbReference type="Gene3D" id="3.40.30.10">
    <property type="entry name" value="Glutaredoxin"/>
    <property type="match status" value="1"/>
</dbReference>
<name>A0A165F917_EXIGL</name>